<proteinExistence type="predicted"/>
<dbReference type="RefSeq" id="WP_126367923.1">
    <property type="nucleotide sequence ID" value="NZ_CP034547.1"/>
</dbReference>
<evidence type="ECO:0000313" key="2">
    <source>
        <dbReference type="EMBL" id="AZQ54816.1"/>
    </source>
</evidence>
<feature type="chain" id="PRO_5018633986" evidence="1">
    <location>
        <begin position="18"/>
        <end position="307"/>
    </location>
</feature>
<reference evidence="2 3" key="1">
    <citation type="submission" date="2018-12" db="EMBL/GenBank/DDBJ databases">
        <title>Cadmium resistance mechanism in endophytic bacteria Burkholderia cenocepacia YG-3.</title>
        <authorList>
            <person name="Zhang X."/>
            <person name="Wang X."/>
            <person name="Zhu Y."/>
        </authorList>
    </citation>
    <scope>NUCLEOTIDE SEQUENCE [LARGE SCALE GENOMIC DNA]</scope>
    <source>
        <strain evidence="2 3">YG-3</strain>
    </source>
</reference>
<name>A0A3Q9FCX4_9BURK</name>
<accession>A0A3Q9FCX4</accession>
<dbReference type="Proteomes" id="UP000277191">
    <property type="component" value="Chromosome 3"/>
</dbReference>
<feature type="signal peptide" evidence="1">
    <location>
        <begin position="1"/>
        <end position="17"/>
    </location>
</feature>
<protein>
    <submittedName>
        <fullName evidence="2">Uncharacterized protein</fullName>
    </submittedName>
</protein>
<dbReference type="EMBL" id="CP034547">
    <property type="protein sequence ID" value="AZQ54816.1"/>
    <property type="molecule type" value="Genomic_DNA"/>
</dbReference>
<evidence type="ECO:0000313" key="3">
    <source>
        <dbReference type="Proteomes" id="UP000277191"/>
    </source>
</evidence>
<dbReference type="AlphaFoldDB" id="A0A3Q9FCX4"/>
<organism evidence="2 3">
    <name type="scientific">Burkholderia cenocepacia</name>
    <dbReference type="NCBI Taxonomy" id="95486"/>
    <lineage>
        <taxon>Bacteria</taxon>
        <taxon>Pseudomonadati</taxon>
        <taxon>Pseudomonadota</taxon>
        <taxon>Betaproteobacteria</taxon>
        <taxon>Burkholderiales</taxon>
        <taxon>Burkholderiaceae</taxon>
        <taxon>Burkholderia</taxon>
        <taxon>Burkholderia cepacia complex</taxon>
    </lineage>
</organism>
<sequence>MSASKAPAYFGLAVAVAAGVLISGANRNAPSTAAPSLDTASAPAASAAQDIETKRKTLVAWKLHTLNFGPLRFKATLPSSGENAQCMMPGSTDDEVGICQGVTAVDEPPSWQLRIVTQRGRFVPVSWFDNALQSLRALQPDSVTRQLGGEANAVTKAGFTNAGLLTPIQFPGGLAIRGSASGLSSSATNVAQSCVYAFFLTANRPTTLLYCASTDDESLLGAQKIALSLSRLNPSSEYKRNTAQAAEHATYLKRLKAAGGPAAAPDLVASEQAFEQTVADACGKYPLISQERFQCFEGYAANRLSSL</sequence>
<keyword evidence="1" id="KW-0732">Signal</keyword>
<gene>
    <name evidence="2" type="ORF">D5R55_28430</name>
</gene>
<evidence type="ECO:0000256" key="1">
    <source>
        <dbReference type="SAM" id="SignalP"/>
    </source>
</evidence>